<protein>
    <submittedName>
        <fullName evidence="1">Uncharacterized protein</fullName>
    </submittedName>
</protein>
<sequence length="948" mass="102432">MSGHGGSGFVLTPHKLSMCLLLQAYVLPSAWSRPLSLLSSPIRHQLALFLLDLSKAVDGFLEPTLIELEQLLKEALGDVGEVLAQQLASRLLTFLSPEDIFTFVLSLRELLAPAPFPTPESGAGEEQLLLEQNSLLGQFLRRCILAFNVLSFEGTCRLLTDLDCYRRPALTIASELSIKKETFGTTLQQDEEDDDDLDVENLPLQRQTMTTSVGERGGAENSSRTFGVQIVPTEGRQALNAHEFVELQELDGQVGGGGVRDGGFAFAFGDSVNRSDSGNECQFLRTHGQVEGYLREQAVSIEKGLHRISPPELNANLVLIGKLAPNIHRVHYLEYLNCLHHTDYPAALTSLHRYFDYSAGRGAINCGGSAAVDANMGRFQAGLLSLGSMHAHFGHVTQALQALNEAVRIAQQNNDDSCLAHTLAALCHLLDEVGVTVDASAVGGASDPVFESGSGASLAIQQQLLLLLRRCLRRAQELKLPHLIAFSRLSLAKFDLKHVMRLPLLGGLRTGQQLAMAPSDVCKNLRLSPYILSDSLTNQSPIISNATSTFSSAVQRSNGSVPVSLGGQGFNFPGSLPSVNGWSTLPGRIGPLSDSLIKSAGTSHLLRAASWELYGSSPMGRVSTLIHAYCYHDVASADDLSLAYVKLVQHLALHKGYKVALSALDMVSKKFPLVARTRVQATKLQLLLHQALNRGEIKLAQVACGELSALASPTLGVDIDLKFEASFFYALTLLATGDYAGAAKAAQTVYCLCYSNDMQLNSVKVLLLLADIHRKSGSFVTGLPFALASLTLSESLNLDILHATAMVTLAELWLGLGVDHAQRALALLEQCLPLVLGHGGLHLHARTNLSMARCHLCLPHYSVLLEPETVLFPLQEAAEAFEILEDKMLAAEAFYLQAVVYNALGRLKERDAAATSFQRCTLALTNAKISKVYSASLECKCYILGQLG</sequence>
<organism evidence="1 2">
    <name type="scientific">Diphasiastrum complanatum</name>
    <name type="common">Issler's clubmoss</name>
    <name type="synonym">Lycopodium complanatum</name>
    <dbReference type="NCBI Taxonomy" id="34168"/>
    <lineage>
        <taxon>Eukaryota</taxon>
        <taxon>Viridiplantae</taxon>
        <taxon>Streptophyta</taxon>
        <taxon>Embryophyta</taxon>
        <taxon>Tracheophyta</taxon>
        <taxon>Lycopodiopsida</taxon>
        <taxon>Lycopodiales</taxon>
        <taxon>Lycopodiaceae</taxon>
        <taxon>Lycopodioideae</taxon>
        <taxon>Diphasiastrum</taxon>
    </lineage>
</organism>
<accession>A0ACC2CF68</accession>
<evidence type="ECO:0000313" key="1">
    <source>
        <dbReference type="EMBL" id="KAJ7540660.1"/>
    </source>
</evidence>
<dbReference type="EMBL" id="CM055101">
    <property type="protein sequence ID" value="KAJ7540660.1"/>
    <property type="molecule type" value="Genomic_DNA"/>
</dbReference>
<reference evidence="2" key="1">
    <citation type="journal article" date="2024" name="Proc. Natl. Acad. Sci. U.S.A.">
        <title>Extraordinary preservation of gene collinearity over three hundred million years revealed in homosporous lycophytes.</title>
        <authorList>
            <person name="Li C."/>
            <person name="Wickell D."/>
            <person name="Kuo L.Y."/>
            <person name="Chen X."/>
            <person name="Nie B."/>
            <person name="Liao X."/>
            <person name="Peng D."/>
            <person name="Ji J."/>
            <person name="Jenkins J."/>
            <person name="Williams M."/>
            <person name="Shu S."/>
            <person name="Plott C."/>
            <person name="Barry K."/>
            <person name="Rajasekar S."/>
            <person name="Grimwood J."/>
            <person name="Han X."/>
            <person name="Sun S."/>
            <person name="Hou Z."/>
            <person name="He W."/>
            <person name="Dai G."/>
            <person name="Sun C."/>
            <person name="Schmutz J."/>
            <person name="Leebens-Mack J.H."/>
            <person name="Li F.W."/>
            <person name="Wang L."/>
        </authorList>
    </citation>
    <scope>NUCLEOTIDE SEQUENCE [LARGE SCALE GENOMIC DNA]</scope>
    <source>
        <strain evidence="2">cv. PW_Plant_1</strain>
    </source>
</reference>
<evidence type="ECO:0000313" key="2">
    <source>
        <dbReference type="Proteomes" id="UP001162992"/>
    </source>
</evidence>
<name>A0ACC2CF68_DIPCM</name>
<keyword evidence="2" id="KW-1185">Reference proteome</keyword>
<gene>
    <name evidence="1" type="ORF">O6H91_10G025200</name>
</gene>
<proteinExistence type="predicted"/>
<dbReference type="Proteomes" id="UP001162992">
    <property type="component" value="Chromosome 10"/>
</dbReference>
<comment type="caution">
    <text evidence="1">The sequence shown here is derived from an EMBL/GenBank/DDBJ whole genome shotgun (WGS) entry which is preliminary data.</text>
</comment>